<proteinExistence type="inferred from homology"/>
<feature type="transmembrane region" description="Helical" evidence="8">
    <location>
        <begin position="70"/>
        <end position="90"/>
    </location>
</feature>
<evidence type="ECO:0000256" key="3">
    <source>
        <dbReference type="ARBA" id="ARBA00022448"/>
    </source>
</evidence>
<feature type="transmembrane region" description="Helical" evidence="8">
    <location>
        <begin position="355"/>
        <end position="373"/>
    </location>
</feature>
<dbReference type="PANTHER" id="PTHR42718">
    <property type="entry name" value="MAJOR FACILITATOR SUPERFAMILY MULTIDRUG TRANSPORTER MFSC"/>
    <property type="match status" value="1"/>
</dbReference>
<accession>A0A109QYS5</accession>
<evidence type="ECO:0000256" key="7">
    <source>
        <dbReference type="ARBA" id="ARBA00023136"/>
    </source>
</evidence>
<keyword evidence="11" id="KW-1185">Reference proteome</keyword>
<sequence>MTERTASDAEALDTSSVPRQLDPAVERRNNKVIWLLVASTFVVFLNETTMGVALRPIMESLHVDERAGQWLTTAFLLTMAVVIPITGYLLQRFNTRPIYIAAMSLFTVGTAIAFLAPSFEVLLAARVVQASGTAIMMPLLMTTLMTLVPPHHRGKMMGNVSIVMSVAPAIGPTFSGLMLNSFGWRGIFGVMLPIGLAMLAYGMRKVENVSTPTKVPLDLLSVVLSAIGFGGLIYGLSAVGATSTGAVNPAIVGLIGGGIALVLFVLRQLQLQRRDQALLDLRTFRFPQFTISLGMMLVMMASLFGVIIVLPLFMLGVLELDPVTAGLLLLPGGILMGVIAPFVGRLFDRFGPRPLLVPGTILVSAVLWTLTIVDENTSIWFLLAAHMVMSFGLALIFTPLFTSALGAVTPRFYSHASAMLSTLQQLAGAAGTALFITVLASQTAQLLAGGAAADAAAAGGTRAAFTIGAIISMFAIVGAFFVKKPADMEGVHAGH</sequence>
<evidence type="ECO:0000256" key="8">
    <source>
        <dbReference type="SAM" id="Phobius"/>
    </source>
</evidence>
<dbReference type="InterPro" id="IPR004638">
    <property type="entry name" value="EmrB-like"/>
</dbReference>
<dbReference type="PANTHER" id="PTHR42718:SF9">
    <property type="entry name" value="MAJOR FACILITATOR SUPERFAMILY MULTIDRUG TRANSPORTER MFSC"/>
    <property type="match status" value="1"/>
</dbReference>
<evidence type="ECO:0000313" key="11">
    <source>
        <dbReference type="Proteomes" id="UP000058305"/>
    </source>
</evidence>
<feature type="transmembrane region" description="Helical" evidence="8">
    <location>
        <begin position="97"/>
        <end position="116"/>
    </location>
</feature>
<dbReference type="PROSITE" id="PS50850">
    <property type="entry name" value="MFS"/>
    <property type="match status" value="1"/>
</dbReference>
<feature type="transmembrane region" description="Helical" evidence="8">
    <location>
        <begin position="325"/>
        <end position="343"/>
    </location>
</feature>
<dbReference type="SUPFAM" id="SSF103473">
    <property type="entry name" value="MFS general substrate transporter"/>
    <property type="match status" value="1"/>
</dbReference>
<dbReference type="AlphaFoldDB" id="A0A109QYS5"/>
<comment type="subcellular location">
    <subcellularLocation>
        <location evidence="1">Cell membrane</location>
        <topology evidence="1">Multi-pass membrane protein</topology>
    </subcellularLocation>
</comment>
<evidence type="ECO:0000256" key="4">
    <source>
        <dbReference type="ARBA" id="ARBA00022475"/>
    </source>
</evidence>
<feature type="transmembrane region" description="Helical" evidence="8">
    <location>
        <begin position="246"/>
        <end position="266"/>
    </location>
</feature>
<keyword evidence="3" id="KW-0813">Transport</keyword>
<feature type="transmembrane region" description="Helical" evidence="8">
    <location>
        <begin position="426"/>
        <end position="451"/>
    </location>
</feature>
<gene>
    <name evidence="10" type="ORF">AWU67_09325</name>
</gene>
<dbReference type="Gene3D" id="1.20.1250.20">
    <property type="entry name" value="MFS general substrate transporter like domains"/>
    <property type="match status" value="1"/>
</dbReference>
<evidence type="ECO:0000256" key="5">
    <source>
        <dbReference type="ARBA" id="ARBA00022692"/>
    </source>
</evidence>
<keyword evidence="4" id="KW-1003">Cell membrane</keyword>
<reference evidence="10 11" key="1">
    <citation type="journal article" date="2016" name="J. Biotechnol.">
        <title>First complete genome sequence of a species in the genus Microterricola, an extremophilic cold active enzyme producing bacterial strain ERGS5:02 isolated from Sikkim Himalaya.</title>
        <authorList>
            <person name="Himanshu"/>
            <person name="Swarnkar M.K."/>
            <person name="Singh D."/>
            <person name="Kumar R."/>
        </authorList>
    </citation>
    <scope>NUCLEOTIDE SEQUENCE [LARGE SCALE GENOMIC DNA]</scope>
    <source>
        <strain evidence="10 11">ERGS5:02</strain>
    </source>
</reference>
<dbReference type="Proteomes" id="UP000058305">
    <property type="component" value="Chromosome"/>
</dbReference>
<name>A0A109QYS5_9MICO</name>
<reference evidence="11" key="2">
    <citation type="submission" date="2016-01" db="EMBL/GenBank/DDBJ databases">
        <title>First complete genome sequence of a species in the genus Microterricola, an extremophilic cold active enzyme producing strain ERGS5:02 isolated from Sikkim Himalaya.</title>
        <authorList>
            <person name="Kumar R."/>
            <person name="Singh D."/>
            <person name="Swarnkar M.K."/>
        </authorList>
    </citation>
    <scope>NUCLEOTIDE SEQUENCE [LARGE SCALE GENOMIC DNA]</scope>
    <source>
        <strain evidence="11">ERGS5:02</strain>
    </source>
</reference>
<dbReference type="CDD" id="cd17503">
    <property type="entry name" value="MFS_LmrB_MDR_like"/>
    <property type="match status" value="1"/>
</dbReference>
<dbReference type="Pfam" id="PF07690">
    <property type="entry name" value="MFS_1"/>
    <property type="match status" value="1"/>
</dbReference>
<dbReference type="NCBIfam" id="TIGR00711">
    <property type="entry name" value="efflux_EmrB"/>
    <property type="match status" value="1"/>
</dbReference>
<protein>
    <submittedName>
        <fullName evidence="10">MFS transporter</fullName>
    </submittedName>
</protein>
<evidence type="ECO:0000256" key="1">
    <source>
        <dbReference type="ARBA" id="ARBA00004651"/>
    </source>
</evidence>
<dbReference type="EMBL" id="CP014145">
    <property type="protein sequence ID" value="AMB59025.1"/>
    <property type="molecule type" value="Genomic_DNA"/>
</dbReference>
<feature type="transmembrane region" description="Helical" evidence="8">
    <location>
        <begin position="463"/>
        <end position="482"/>
    </location>
</feature>
<dbReference type="GO" id="GO:0022857">
    <property type="term" value="F:transmembrane transporter activity"/>
    <property type="evidence" value="ECO:0007669"/>
    <property type="project" value="InterPro"/>
</dbReference>
<dbReference type="InterPro" id="IPR011701">
    <property type="entry name" value="MFS"/>
</dbReference>
<feature type="transmembrane region" description="Helical" evidence="8">
    <location>
        <begin position="160"/>
        <end position="178"/>
    </location>
</feature>
<feature type="transmembrane region" description="Helical" evidence="8">
    <location>
        <begin position="32"/>
        <end position="58"/>
    </location>
</feature>
<evidence type="ECO:0000256" key="6">
    <source>
        <dbReference type="ARBA" id="ARBA00022989"/>
    </source>
</evidence>
<evidence type="ECO:0000259" key="9">
    <source>
        <dbReference type="PROSITE" id="PS50850"/>
    </source>
</evidence>
<feature type="domain" description="Major facilitator superfamily (MFS) profile" evidence="9">
    <location>
        <begin position="32"/>
        <end position="487"/>
    </location>
</feature>
<feature type="transmembrane region" description="Helical" evidence="8">
    <location>
        <begin position="379"/>
        <end position="405"/>
    </location>
</feature>
<feature type="transmembrane region" description="Helical" evidence="8">
    <location>
        <begin position="286"/>
        <end position="313"/>
    </location>
</feature>
<dbReference type="RefSeq" id="WP_067228177.1">
    <property type="nucleotide sequence ID" value="NZ_CP014145.1"/>
</dbReference>
<keyword evidence="5 8" id="KW-0812">Transmembrane</keyword>
<keyword evidence="7 8" id="KW-0472">Membrane</keyword>
<dbReference type="GO" id="GO:0005886">
    <property type="term" value="C:plasma membrane"/>
    <property type="evidence" value="ECO:0007669"/>
    <property type="project" value="UniProtKB-SubCell"/>
</dbReference>
<feature type="transmembrane region" description="Helical" evidence="8">
    <location>
        <begin position="128"/>
        <end position="148"/>
    </location>
</feature>
<feature type="transmembrane region" description="Helical" evidence="8">
    <location>
        <begin position="184"/>
        <end position="203"/>
    </location>
</feature>
<organism evidence="10 11">
    <name type="scientific">Microterricola viridarii</name>
    <dbReference type="NCBI Taxonomy" id="412690"/>
    <lineage>
        <taxon>Bacteria</taxon>
        <taxon>Bacillati</taxon>
        <taxon>Actinomycetota</taxon>
        <taxon>Actinomycetes</taxon>
        <taxon>Micrococcales</taxon>
        <taxon>Microbacteriaceae</taxon>
        <taxon>Microterricola</taxon>
    </lineage>
</organism>
<comment type="similarity">
    <text evidence="2">Belongs to the major facilitator superfamily. EmrB family.</text>
</comment>
<evidence type="ECO:0000256" key="2">
    <source>
        <dbReference type="ARBA" id="ARBA00008537"/>
    </source>
</evidence>
<evidence type="ECO:0000313" key="10">
    <source>
        <dbReference type="EMBL" id="AMB59025.1"/>
    </source>
</evidence>
<dbReference type="InterPro" id="IPR036259">
    <property type="entry name" value="MFS_trans_sf"/>
</dbReference>
<dbReference type="InterPro" id="IPR020846">
    <property type="entry name" value="MFS_dom"/>
</dbReference>
<dbReference type="Gene3D" id="1.20.1720.10">
    <property type="entry name" value="Multidrug resistance protein D"/>
    <property type="match status" value="1"/>
</dbReference>
<feature type="transmembrane region" description="Helical" evidence="8">
    <location>
        <begin position="215"/>
        <end position="234"/>
    </location>
</feature>
<dbReference type="KEGG" id="mvd:AWU67_09325"/>
<keyword evidence="6 8" id="KW-1133">Transmembrane helix</keyword>